<dbReference type="PANTHER" id="PTHR21292:SF17">
    <property type="entry name" value="TUMOR NECROSIS FACTOR ALPHA-INDUCED PROTEIN 2 ISOFORM X1"/>
    <property type="match status" value="1"/>
</dbReference>
<organism evidence="2">
    <name type="scientific">Tetraodon nigroviridis</name>
    <name type="common">Spotted green pufferfish</name>
    <name type="synonym">Chelonodon nigroviridis</name>
    <dbReference type="NCBI Taxonomy" id="99883"/>
    <lineage>
        <taxon>Eukaryota</taxon>
        <taxon>Metazoa</taxon>
        <taxon>Chordata</taxon>
        <taxon>Craniata</taxon>
        <taxon>Vertebrata</taxon>
        <taxon>Euteleostomi</taxon>
        <taxon>Actinopterygii</taxon>
        <taxon>Neopterygii</taxon>
        <taxon>Teleostei</taxon>
        <taxon>Neoteleostei</taxon>
        <taxon>Acanthomorphata</taxon>
        <taxon>Eupercaria</taxon>
        <taxon>Tetraodontiformes</taxon>
        <taxon>Tetradontoidea</taxon>
        <taxon>Tetraodontidae</taxon>
        <taxon>Tetraodon</taxon>
    </lineage>
</organism>
<accession>Q4SB12</accession>
<feature type="region of interest" description="Disordered" evidence="1">
    <location>
        <begin position="57"/>
        <end position="80"/>
    </location>
</feature>
<dbReference type="GO" id="GO:0006887">
    <property type="term" value="P:exocytosis"/>
    <property type="evidence" value="ECO:0007669"/>
    <property type="project" value="InterPro"/>
</dbReference>
<dbReference type="InterPro" id="IPR010326">
    <property type="entry name" value="EXOC3/Sec6"/>
</dbReference>
<evidence type="ECO:0000313" key="2">
    <source>
        <dbReference type="EMBL" id="CAG02170.1"/>
    </source>
</evidence>
<dbReference type="GO" id="GO:0051601">
    <property type="term" value="P:exocyst localization"/>
    <property type="evidence" value="ECO:0007669"/>
    <property type="project" value="TreeGrafter"/>
</dbReference>
<gene>
    <name evidence="2" type="ORF">GSTENG00021173001</name>
</gene>
<reference evidence="2" key="1">
    <citation type="journal article" date="2004" name="Nature">
        <title>Genome duplication in the teleost fish Tetraodon nigroviridis reveals the early vertebrate proto-karyotype.</title>
        <authorList>
            <person name="Jaillon O."/>
            <person name="Aury J.-M."/>
            <person name="Brunet F."/>
            <person name="Petit J.-L."/>
            <person name="Stange-Thomann N."/>
            <person name="Mauceli E."/>
            <person name="Bouneau L."/>
            <person name="Fischer C."/>
            <person name="Ozouf-Costaz C."/>
            <person name="Bernot A."/>
            <person name="Nicaud S."/>
            <person name="Jaffe D."/>
            <person name="Fisher S."/>
            <person name="Lutfalla G."/>
            <person name="Dossat C."/>
            <person name="Segurens B."/>
            <person name="Dasilva C."/>
            <person name="Salanoubat M."/>
            <person name="Levy M."/>
            <person name="Boudet N."/>
            <person name="Castellano S."/>
            <person name="Anthouard V."/>
            <person name="Jubin C."/>
            <person name="Castelli V."/>
            <person name="Katinka M."/>
            <person name="Vacherie B."/>
            <person name="Biemont C."/>
            <person name="Skalli Z."/>
            <person name="Cattolico L."/>
            <person name="Poulain J."/>
            <person name="De Berardinis V."/>
            <person name="Cruaud C."/>
            <person name="Duprat S."/>
            <person name="Brottier P."/>
            <person name="Coutanceau J.-P."/>
            <person name="Gouzy J."/>
            <person name="Parra G."/>
            <person name="Lardier G."/>
            <person name="Chapple C."/>
            <person name="McKernan K.J."/>
            <person name="McEwan P."/>
            <person name="Bosak S."/>
            <person name="Kellis M."/>
            <person name="Volff J.-N."/>
            <person name="Guigo R."/>
            <person name="Zody M.C."/>
            <person name="Mesirov J."/>
            <person name="Lindblad-Toh K."/>
            <person name="Birren B."/>
            <person name="Nusbaum C."/>
            <person name="Kahn D."/>
            <person name="Robinson-Rechavi M."/>
            <person name="Laudet V."/>
            <person name="Schachter V."/>
            <person name="Quetier F."/>
            <person name="Saurin W."/>
            <person name="Scarpelli C."/>
            <person name="Wincker P."/>
            <person name="Lander E.S."/>
            <person name="Weissenbach J."/>
            <person name="Roest Crollius H."/>
        </authorList>
    </citation>
    <scope>NUCLEOTIDE SEQUENCE [LARGE SCALE GENOMIC DNA]</scope>
</reference>
<dbReference type="KEGG" id="tng:GSTEN00021173G001"/>
<evidence type="ECO:0000256" key="1">
    <source>
        <dbReference type="SAM" id="MobiDB-lite"/>
    </source>
</evidence>
<dbReference type="OrthoDB" id="9948828at2759"/>
<dbReference type="PANTHER" id="PTHR21292">
    <property type="entry name" value="EXOCYST COMPLEX COMPONENT SEC6-RELATED"/>
    <property type="match status" value="1"/>
</dbReference>
<dbReference type="GO" id="GO:0000149">
    <property type="term" value="F:SNARE binding"/>
    <property type="evidence" value="ECO:0007669"/>
    <property type="project" value="TreeGrafter"/>
</dbReference>
<dbReference type="GO" id="GO:0000145">
    <property type="term" value="C:exocyst"/>
    <property type="evidence" value="ECO:0007669"/>
    <property type="project" value="InterPro"/>
</dbReference>
<dbReference type="EMBL" id="CAAE01014677">
    <property type="protein sequence ID" value="CAG02170.1"/>
    <property type="molecule type" value="Genomic_DNA"/>
</dbReference>
<protein>
    <submittedName>
        <fullName evidence="2">(spotted green pufferfish) hypothetical protein</fullName>
    </submittedName>
</protein>
<name>Q4SB12_TETNG</name>
<dbReference type="AlphaFoldDB" id="Q4SB12"/>
<comment type="caution">
    <text evidence="2">The sequence shown here is derived from an EMBL/GenBank/DDBJ whole genome shotgun (WGS) entry which is preliminary data.</text>
</comment>
<sequence length="178" mass="19389">MAEPMIEGRLSWSGPGGVKVALLADVFLPPAVLEILQLVKKRDLFLADSHILELEQECTESDRSPAPPEDAVSPGIKDGGRRKAKDVELLYEELQKELWSVVRESLRSPTAGPNLGLVVQVSLDVQRCKGFCGLIVSQRLSPELVRGPVCRFCSKRSRLIETGLWTSLGFLVAPGLGG</sequence>
<reference evidence="2" key="2">
    <citation type="submission" date="2004-02" db="EMBL/GenBank/DDBJ databases">
        <authorList>
            <consortium name="Genoscope"/>
            <consortium name="Whitehead Institute Centre for Genome Research"/>
        </authorList>
    </citation>
    <scope>NUCLEOTIDE SEQUENCE</scope>
</reference>
<proteinExistence type="predicted"/>